<accession>A0A4P9WBL3</accession>
<keyword evidence="1" id="KW-0880">Kelch repeat</keyword>
<organism evidence="3 4">
    <name type="scientific">Blyttiomyces helicus</name>
    <dbReference type="NCBI Taxonomy" id="388810"/>
    <lineage>
        <taxon>Eukaryota</taxon>
        <taxon>Fungi</taxon>
        <taxon>Fungi incertae sedis</taxon>
        <taxon>Chytridiomycota</taxon>
        <taxon>Chytridiomycota incertae sedis</taxon>
        <taxon>Chytridiomycetes</taxon>
        <taxon>Chytridiomycetes incertae sedis</taxon>
        <taxon>Blyttiomyces</taxon>
    </lineage>
</organism>
<dbReference type="InterPro" id="IPR015915">
    <property type="entry name" value="Kelch-typ_b-propeller"/>
</dbReference>
<sequence length="226" mass="24680">MTIRDHHFYACKAAFPAEANEASSNTSTPPVPVPKVFDNSKIKPRTCLILKYEATTQITWMTLTSAPPKHPHRFFPVAARTTRGSSCSTVLHPDGNSLVVFGGLDSLDVSGESKHHLNDVLVMSLETCSAACSRARSLDWTPVPHNPRFIPAGLNGQSAVVYNQTMVLFGGESENGLNRDIIVYDLLTSLWSSPARDMYRAPCVRKLACTWVVGDQMLVYGGSAEV</sequence>
<dbReference type="Gene3D" id="2.120.10.80">
    <property type="entry name" value="Kelch-type beta propeller"/>
    <property type="match status" value="1"/>
</dbReference>
<evidence type="ECO:0000313" key="4">
    <source>
        <dbReference type="Proteomes" id="UP000269721"/>
    </source>
</evidence>
<dbReference type="PANTHER" id="PTHR46093:SF3">
    <property type="entry name" value="ACYL-COA-BINDING DOMAIN-CONTAINING PROTEIN 4"/>
    <property type="match status" value="1"/>
</dbReference>
<evidence type="ECO:0000256" key="1">
    <source>
        <dbReference type="ARBA" id="ARBA00022441"/>
    </source>
</evidence>
<proteinExistence type="predicted"/>
<evidence type="ECO:0008006" key="5">
    <source>
        <dbReference type="Google" id="ProtNLM"/>
    </source>
</evidence>
<reference evidence="4" key="1">
    <citation type="journal article" date="2018" name="Nat. Microbiol.">
        <title>Leveraging single-cell genomics to expand the fungal tree of life.</title>
        <authorList>
            <person name="Ahrendt S.R."/>
            <person name="Quandt C.A."/>
            <person name="Ciobanu D."/>
            <person name="Clum A."/>
            <person name="Salamov A."/>
            <person name="Andreopoulos B."/>
            <person name="Cheng J.F."/>
            <person name="Woyke T."/>
            <person name="Pelin A."/>
            <person name="Henrissat B."/>
            <person name="Reynolds N.K."/>
            <person name="Benny G.L."/>
            <person name="Smith M.E."/>
            <person name="James T.Y."/>
            <person name="Grigoriev I.V."/>
        </authorList>
    </citation>
    <scope>NUCLEOTIDE SEQUENCE [LARGE SCALE GENOMIC DNA]</scope>
</reference>
<protein>
    <recommendedName>
        <fullName evidence="5">Galactose oxidase</fullName>
    </recommendedName>
</protein>
<dbReference type="OrthoDB" id="45365at2759"/>
<dbReference type="EMBL" id="KZ995968">
    <property type="protein sequence ID" value="RKO89652.1"/>
    <property type="molecule type" value="Genomic_DNA"/>
</dbReference>
<keyword evidence="2" id="KW-0677">Repeat</keyword>
<dbReference type="Pfam" id="PF24681">
    <property type="entry name" value="Kelch_KLHDC2_KLHL20_DRC7"/>
    <property type="match status" value="1"/>
</dbReference>
<gene>
    <name evidence="3" type="ORF">BDK51DRAFT_38858</name>
</gene>
<dbReference type="PANTHER" id="PTHR46093">
    <property type="entry name" value="ACYL-COA-BINDING DOMAIN-CONTAINING PROTEIN 5"/>
    <property type="match status" value="1"/>
</dbReference>
<dbReference type="Proteomes" id="UP000269721">
    <property type="component" value="Unassembled WGS sequence"/>
</dbReference>
<name>A0A4P9WBL3_9FUNG</name>
<evidence type="ECO:0000313" key="3">
    <source>
        <dbReference type="EMBL" id="RKO89652.1"/>
    </source>
</evidence>
<dbReference type="AlphaFoldDB" id="A0A4P9WBL3"/>
<keyword evidence="4" id="KW-1185">Reference proteome</keyword>
<dbReference type="SUPFAM" id="SSF117281">
    <property type="entry name" value="Kelch motif"/>
    <property type="match status" value="1"/>
</dbReference>
<evidence type="ECO:0000256" key="2">
    <source>
        <dbReference type="ARBA" id="ARBA00022737"/>
    </source>
</evidence>